<organism evidence="1 2">
    <name type="scientific">Panagrolaimus sp. ES5</name>
    <dbReference type="NCBI Taxonomy" id="591445"/>
    <lineage>
        <taxon>Eukaryota</taxon>
        <taxon>Metazoa</taxon>
        <taxon>Ecdysozoa</taxon>
        <taxon>Nematoda</taxon>
        <taxon>Chromadorea</taxon>
        <taxon>Rhabditida</taxon>
        <taxon>Tylenchina</taxon>
        <taxon>Panagrolaimomorpha</taxon>
        <taxon>Panagrolaimoidea</taxon>
        <taxon>Panagrolaimidae</taxon>
        <taxon>Panagrolaimus</taxon>
    </lineage>
</organism>
<protein>
    <submittedName>
        <fullName evidence="2">Uncharacterized protein</fullName>
    </submittedName>
</protein>
<dbReference type="WBParaSite" id="ES5_v2.g27888.t1">
    <property type="protein sequence ID" value="ES5_v2.g27888.t1"/>
    <property type="gene ID" value="ES5_v2.g27888"/>
</dbReference>
<accession>A0AC34GE54</accession>
<reference evidence="2" key="1">
    <citation type="submission" date="2022-11" db="UniProtKB">
        <authorList>
            <consortium name="WormBaseParasite"/>
        </authorList>
    </citation>
    <scope>IDENTIFICATION</scope>
</reference>
<dbReference type="Proteomes" id="UP000887579">
    <property type="component" value="Unplaced"/>
</dbReference>
<evidence type="ECO:0000313" key="1">
    <source>
        <dbReference type="Proteomes" id="UP000887579"/>
    </source>
</evidence>
<evidence type="ECO:0000313" key="2">
    <source>
        <dbReference type="WBParaSite" id="ES5_v2.g27888.t1"/>
    </source>
</evidence>
<name>A0AC34GE54_9BILA</name>
<proteinExistence type="predicted"/>
<sequence length="113" mass="12273">MSFSAGISGYETSQASLAPQYVGILSSFLRAVASLGALAAINMVGYIDKTGTEYEWTIIWMVAASLNIISGFIFLFCGKGETQPWAQTSASPKVKEARQKEAIEKERCENEIP</sequence>